<dbReference type="Gene3D" id="3.40.1690.10">
    <property type="entry name" value="secretion proteins EscU"/>
    <property type="match status" value="1"/>
</dbReference>
<comment type="caution">
    <text evidence="1">The sequence shown here is derived from an EMBL/GenBank/DDBJ whole genome shotgun (WGS) entry which is preliminary data.</text>
</comment>
<dbReference type="GO" id="GO:0005886">
    <property type="term" value="C:plasma membrane"/>
    <property type="evidence" value="ECO:0007669"/>
    <property type="project" value="TreeGrafter"/>
</dbReference>
<dbReference type="PANTHER" id="PTHR30531">
    <property type="entry name" value="FLAGELLAR BIOSYNTHETIC PROTEIN FLHB"/>
    <property type="match status" value="1"/>
</dbReference>
<dbReference type="Proteomes" id="UP000574276">
    <property type="component" value="Unassembled WGS sequence"/>
</dbReference>
<evidence type="ECO:0000313" key="1">
    <source>
        <dbReference type="EMBL" id="MBB2183003.1"/>
    </source>
</evidence>
<dbReference type="Pfam" id="PF01312">
    <property type="entry name" value="Bac_export_2"/>
    <property type="match status" value="1"/>
</dbReference>
<dbReference type="AlphaFoldDB" id="A0A839JZ94"/>
<dbReference type="InterPro" id="IPR006135">
    <property type="entry name" value="T3SS_substrate_exporter"/>
</dbReference>
<accession>A0A839JZ94</accession>
<reference evidence="1 2" key="1">
    <citation type="submission" date="2020-07" db="EMBL/GenBank/DDBJ databases">
        <title>Characterization and genome sequencing of isolate MD1, a novel member within the family Lachnospiraceae.</title>
        <authorList>
            <person name="Rettenmaier R."/>
            <person name="Di Bello L."/>
            <person name="Zinser C."/>
            <person name="Scheitz K."/>
            <person name="Liebl W."/>
            <person name="Zverlov V."/>
        </authorList>
    </citation>
    <scope>NUCLEOTIDE SEQUENCE [LARGE SCALE GENOMIC DNA]</scope>
    <source>
        <strain evidence="1 2">MD1</strain>
    </source>
</reference>
<evidence type="ECO:0000313" key="2">
    <source>
        <dbReference type="Proteomes" id="UP000574276"/>
    </source>
</evidence>
<sequence length="114" mass="12861">MFRNCQYINVLRKGDSNLDEKQHRNKTAVAITYDPDDVAPKVIASGKGYLADRIIERAKEADIPLHKDEGLANTLSKLDLGDLIPPELYEVVAEVLVFVDKMDRIKGKVDYTDE</sequence>
<dbReference type="InterPro" id="IPR029025">
    <property type="entry name" value="T3SS_substrate_exporter_C"/>
</dbReference>
<dbReference type="SUPFAM" id="SSF160544">
    <property type="entry name" value="EscU C-terminal domain-like"/>
    <property type="match status" value="1"/>
</dbReference>
<organism evidence="1 2">
    <name type="scientific">Variimorphobacter saccharofermentans</name>
    <dbReference type="NCBI Taxonomy" id="2755051"/>
    <lineage>
        <taxon>Bacteria</taxon>
        <taxon>Bacillati</taxon>
        <taxon>Bacillota</taxon>
        <taxon>Clostridia</taxon>
        <taxon>Lachnospirales</taxon>
        <taxon>Lachnospiraceae</taxon>
        <taxon>Variimorphobacter</taxon>
    </lineage>
</organism>
<dbReference type="GO" id="GO:0009306">
    <property type="term" value="P:protein secretion"/>
    <property type="evidence" value="ECO:0007669"/>
    <property type="project" value="InterPro"/>
</dbReference>
<gene>
    <name evidence="1" type="ORF">H0486_08945</name>
</gene>
<dbReference type="EMBL" id="JACEGA010000001">
    <property type="protein sequence ID" value="MBB2183003.1"/>
    <property type="molecule type" value="Genomic_DNA"/>
</dbReference>
<protein>
    <submittedName>
        <fullName evidence="1">EscU/YscU/HrcU family type III secretion system export apparatus switch protein</fullName>
    </submittedName>
</protein>
<name>A0A839JZ94_9FIRM</name>
<proteinExistence type="predicted"/>
<keyword evidence="2" id="KW-1185">Reference proteome</keyword>
<dbReference type="PANTHER" id="PTHR30531:SF12">
    <property type="entry name" value="FLAGELLAR BIOSYNTHETIC PROTEIN FLHB"/>
    <property type="match status" value="1"/>
</dbReference>